<accession>A0A1R0GVF2</accession>
<proteinExistence type="predicted"/>
<dbReference type="Proteomes" id="UP000187455">
    <property type="component" value="Unassembled WGS sequence"/>
</dbReference>
<dbReference type="GO" id="GO:0048270">
    <property type="term" value="F:methionine adenosyltransferase regulator activity"/>
    <property type="evidence" value="ECO:0007669"/>
    <property type="project" value="TreeGrafter"/>
</dbReference>
<dbReference type="SUPFAM" id="SSF51735">
    <property type="entry name" value="NAD(P)-binding Rossmann-fold domains"/>
    <property type="match status" value="1"/>
</dbReference>
<keyword evidence="2" id="KW-0808">Transferase</keyword>
<dbReference type="Pfam" id="PF04321">
    <property type="entry name" value="RmlD_sub_bind"/>
    <property type="match status" value="1"/>
</dbReference>
<dbReference type="UniPathway" id="UPA00315">
    <property type="reaction ID" value="UER00080"/>
</dbReference>
<dbReference type="CDD" id="cd05254">
    <property type="entry name" value="dTDP_HR_like_SDR_e"/>
    <property type="match status" value="1"/>
</dbReference>
<evidence type="ECO:0000313" key="3">
    <source>
        <dbReference type="Proteomes" id="UP000187455"/>
    </source>
</evidence>
<keyword evidence="3" id="KW-1185">Reference proteome</keyword>
<dbReference type="InterPro" id="IPR036291">
    <property type="entry name" value="NAD(P)-bd_dom_sf"/>
</dbReference>
<evidence type="ECO:0000259" key="1">
    <source>
        <dbReference type="Pfam" id="PF04321"/>
    </source>
</evidence>
<dbReference type="InterPro" id="IPR005913">
    <property type="entry name" value="dTDP_dehydrorham_reduct"/>
</dbReference>
<dbReference type="InterPro" id="IPR029903">
    <property type="entry name" value="RmlD-like-bd"/>
</dbReference>
<feature type="domain" description="RmlD-like substrate binding" evidence="1">
    <location>
        <begin position="8"/>
        <end position="288"/>
    </location>
</feature>
<protein>
    <submittedName>
        <fullName evidence="2">Methionine adenosyltransferase 2 subunit beta</fullName>
    </submittedName>
</protein>
<dbReference type="GO" id="GO:0048269">
    <property type="term" value="C:methionine adenosyltransferase complex"/>
    <property type="evidence" value="ECO:0007669"/>
    <property type="project" value="TreeGrafter"/>
</dbReference>
<dbReference type="GO" id="GO:0016740">
    <property type="term" value="F:transferase activity"/>
    <property type="evidence" value="ECO:0007669"/>
    <property type="project" value="UniProtKB-KW"/>
</dbReference>
<dbReference type="OrthoDB" id="6235964at2759"/>
<sequence length="319" mass="36016">MENKKLSVVVTGASGLLGRQVYEEFKIKGHKGTAHNRVSGDLVKLNLVSRIEVERFFNFQVDVLIHCAAERRPDEVHKNPENSKLLNEKVPGVLAKICKEKGIFFIYISTDYVFDGKSPPYEANSVPNPINEYGVSKLNGEKAVVDSGIIDYVILRVPILYGRIEFLSESSVDSLLKAVLLARDRFKEPSTFKKFGADVFQVRYPTNVADVSRVVCEISEKRIQNQKEFRGIAQFSAKGKMTKYDMCKLFAQCLNVNGDDLFFPESPAPGQNAVDRPENVQLSTKVLEGWGIEISYIDFNSWWSKNIQNNTYILKSSDN</sequence>
<dbReference type="GO" id="GO:0006556">
    <property type="term" value="P:S-adenosylmethionine biosynthetic process"/>
    <property type="evidence" value="ECO:0007669"/>
    <property type="project" value="UniProtKB-UniPathway"/>
</dbReference>
<evidence type="ECO:0000313" key="2">
    <source>
        <dbReference type="EMBL" id="OLY80873.1"/>
    </source>
</evidence>
<organism evidence="2 3">
    <name type="scientific">Smittium mucronatum</name>
    <dbReference type="NCBI Taxonomy" id="133383"/>
    <lineage>
        <taxon>Eukaryota</taxon>
        <taxon>Fungi</taxon>
        <taxon>Fungi incertae sedis</taxon>
        <taxon>Zoopagomycota</taxon>
        <taxon>Kickxellomycotina</taxon>
        <taxon>Harpellomycetes</taxon>
        <taxon>Harpellales</taxon>
        <taxon>Legeriomycetaceae</taxon>
        <taxon>Smittium</taxon>
    </lineage>
</organism>
<dbReference type="PANTHER" id="PTHR10491:SF4">
    <property type="entry name" value="METHIONINE ADENOSYLTRANSFERASE 2 SUBUNIT BETA"/>
    <property type="match status" value="1"/>
</dbReference>
<dbReference type="PANTHER" id="PTHR10491">
    <property type="entry name" value="DTDP-4-DEHYDRORHAMNOSE REDUCTASE"/>
    <property type="match status" value="1"/>
</dbReference>
<gene>
    <name evidence="2" type="ORF">AYI68_g5025</name>
</gene>
<dbReference type="Gene3D" id="3.40.50.720">
    <property type="entry name" value="NAD(P)-binding Rossmann-like Domain"/>
    <property type="match status" value="1"/>
</dbReference>
<name>A0A1R0GVF2_9FUNG</name>
<dbReference type="AlphaFoldDB" id="A0A1R0GVF2"/>
<dbReference type="STRING" id="133383.A0A1R0GVF2"/>
<dbReference type="EMBL" id="LSSL01003038">
    <property type="protein sequence ID" value="OLY80873.1"/>
    <property type="molecule type" value="Genomic_DNA"/>
</dbReference>
<reference evidence="2 3" key="1">
    <citation type="journal article" date="2016" name="Mol. Biol. Evol.">
        <title>Genome-Wide Survey of Gut Fungi (Harpellales) Reveals the First Horizontally Transferred Ubiquitin Gene from a Mosquito Host.</title>
        <authorList>
            <person name="Wang Y."/>
            <person name="White M.M."/>
            <person name="Kvist S."/>
            <person name="Moncalvo J.M."/>
        </authorList>
    </citation>
    <scope>NUCLEOTIDE SEQUENCE [LARGE SCALE GENOMIC DNA]</scope>
    <source>
        <strain evidence="2 3">ALG-7-W6</strain>
    </source>
</reference>
<comment type="caution">
    <text evidence="2">The sequence shown here is derived from an EMBL/GenBank/DDBJ whole genome shotgun (WGS) entry which is preliminary data.</text>
</comment>